<dbReference type="RefSeq" id="WP_346580826.1">
    <property type="nucleotide sequence ID" value="NZ_JBDJNQ010000002.1"/>
</dbReference>
<keyword evidence="2" id="KW-1185">Reference proteome</keyword>
<dbReference type="Proteomes" id="UP001409291">
    <property type="component" value="Unassembled WGS sequence"/>
</dbReference>
<protein>
    <recommendedName>
        <fullName evidence="3">Lipoprotein</fullName>
    </recommendedName>
</protein>
<dbReference type="PROSITE" id="PS51257">
    <property type="entry name" value="PROKAR_LIPOPROTEIN"/>
    <property type="match status" value="1"/>
</dbReference>
<gene>
    <name evidence="1" type="ORF">ABE541_05115</name>
</gene>
<evidence type="ECO:0000313" key="1">
    <source>
        <dbReference type="EMBL" id="MEN5376636.1"/>
    </source>
</evidence>
<evidence type="ECO:0008006" key="3">
    <source>
        <dbReference type="Google" id="ProtNLM"/>
    </source>
</evidence>
<reference evidence="1 2" key="1">
    <citation type="submission" date="2024-04" db="EMBL/GenBank/DDBJ databases">
        <title>WGS of bacteria from Torrens River.</title>
        <authorList>
            <person name="Wyrsch E.R."/>
            <person name="Drigo B."/>
        </authorList>
    </citation>
    <scope>NUCLEOTIDE SEQUENCE [LARGE SCALE GENOMIC DNA]</scope>
    <source>
        <strain evidence="1 2">TWI391</strain>
    </source>
</reference>
<dbReference type="EMBL" id="JBDJNQ010000002">
    <property type="protein sequence ID" value="MEN5376636.1"/>
    <property type="molecule type" value="Genomic_DNA"/>
</dbReference>
<organism evidence="1 2">
    <name type="scientific">Sphingobacterium kitahiroshimense</name>
    <dbReference type="NCBI Taxonomy" id="470446"/>
    <lineage>
        <taxon>Bacteria</taxon>
        <taxon>Pseudomonadati</taxon>
        <taxon>Bacteroidota</taxon>
        <taxon>Sphingobacteriia</taxon>
        <taxon>Sphingobacteriales</taxon>
        <taxon>Sphingobacteriaceae</taxon>
        <taxon>Sphingobacterium</taxon>
    </lineage>
</organism>
<accession>A0ABV0BPI0</accession>
<name>A0ABV0BPI0_9SPHI</name>
<evidence type="ECO:0000313" key="2">
    <source>
        <dbReference type="Proteomes" id="UP001409291"/>
    </source>
</evidence>
<sequence length="350" mass="41376">MNKTTLFTSILSTTILFISSLTSCDGIIERNNDPLDAAYANFEEINEKYHSDIFEVKLFCETEVTRSSSPNPIRIFPSVNDQLIVSCDAEKNDETQGDMLYYKINSRGITEDTLHLSQNKYWPEFIDDFIIFTNDEKAYYTTWPQDGDTTKRAFKVLNEDLSWTGEKINQKIASAKKDGKYWFLKNVTRNDHYYMQFFFYQDEQWQMLWQEIPAYRSIDSSEDAGRYRDDVFWTGEQDPYLPENVTFLHFHPEEKLKYSHNIGGGSPGYSVKNWRGKAFFKTKIGDRDFNFFEPHIAVEKERFDDYKNRFYTVLEANYSALHFRPTFYISPHGFAFYSSNSQSMYLIRKK</sequence>
<comment type="caution">
    <text evidence="1">The sequence shown here is derived from an EMBL/GenBank/DDBJ whole genome shotgun (WGS) entry which is preliminary data.</text>
</comment>
<proteinExistence type="predicted"/>